<evidence type="ECO:0000313" key="1">
    <source>
        <dbReference type="EMBL" id="KAB2335622.1"/>
    </source>
</evidence>
<gene>
    <name evidence="1" type="ORF">F7732_03345</name>
</gene>
<name>A0A7V7RQB7_9BACI</name>
<dbReference type="OrthoDB" id="2921074at2"/>
<comment type="caution">
    <text evidence="1">The sequence shown here is derived from an EMBL/GenBank/DDBJ whole genome shotgun (WGS) entry which is preliminary data.</text>
</comment>
<sequence>MDIQMQKANMLADQVRDFIMLVQEKQKEDEGIFHIKLLIEDFKLRVLTDELKRINRYEWDGNYSNYLVKRLKKGFQVIEEYIQGREDLYLIHGRLYTINKGFMLLNNGENGEPSE</sequence>
<accession>A0A7V7RQB7</accession>
<dbReference type="Proteomes" id="UP000441354">
    <property type="component" value="Unassembled WGS sequence"/>
</dbReference>
<proteinExistence type="predicted"/>
<reference evidence="1 2" key="1">
    <citation type="journal article" date="2014" name="Arch. Microbiol.">
        <title>Bacillus mesophilum sp. nov., strain IITR-54T, a novel 4-chlorobiphenyl dechlorinating bacterium.</title>
        <authorList>
            <person name="Manickam N."/>
            <person name="Singh N.K."/>
            <person name="Bajaj A."/>
            <person name="Kumar R.M."/>
            <person name="Kaur G."/>
            <person name="Kaur N."/>
            <person name="Bala M."/>
            <person name="Kumar A."/>
            <person name="Mayilraj S."/>
        </authorList>
    </citation>
    <scope>NUCLEOTIDE SEQUENCE [LARGE SCALE GENOMIC DNA]</scope>
    <source>
        <strain evidence="1 2">IITR-54</strain>
    </source>
</reference>
<protein>
    <submittedName>
        <fullName evidence="1">Uncharacterized protein</fullName>
    </submittedName>
</protein>
<organism evidence="1 2">
    <name type="scientific">Bacillus mesophilum</name>
    <dbReference type="NCBI Taxonomy" id="1071718"/>
    <lineage>
        <taxon>Bacteria</taxon>
        <taxon>Bacillati</taxon>
        <taxon>Bacillota</taxon>
        <taxon>Bacilli</taxon>
        <taxon>Bacillales</taxon>
        <taxon>Bacillaceae</taxon>
        <taxon>Bacillus</taxon>
    </lineage>
</organism>
<dbReference type="AlphaFoldDB" id="A0A7V7RQB7"/>
<evidence type="ECO:0000313" key="2">
    <source>
        <dbReference type="Proteomes" id="UP000441354"/>
    </source>
</evidence>
<keyword evidence="2" id="KW-1185">Reference proteome</keyword>
<dbReference type="EMBL" id="WBOT01000001">
    <property type="protein sequence ID" value="KAB2335622.1"/>
    <property type="molecule type" value="Genomic_DNA"/>
</dbReference>
<dbReference type="RefSeq" id="WP_151572237.1">
    <property type="nucleotide sequence ID" value="NZ_WBOT01000001.1"/>
</dbReference>